<proteinExistence type="predicted"/>
<dbReference type="AlphaFoldDB" id="E9G4M6"/>
<dbReference type="GO" id="GO:0003676">
    <property type="term" value="F:nucleic acid binding"/>
    <property type="evidence" value="ECO:0007669"/>
    <property type="project" value="InterPro"/>
</dbReference>
<dbReference type="KEGG" id="dpx:DAPPUDRAFT_314084"/>
<dbReference type="PhylomeDB" id="E9G4M6"/>
<gene>
    <name evidence="4" type="ORF">DAPPUDRAFT_314084</name>
</gene>
<dbReference type="PROSITE" id="PS50158">
    <property type="entry name" value="ZF_CCHC"/>
    <property type="match status" value="1"/>
</dbReference>
<dbReference type="Proteomes" id="UP000000305">
    <property type="component" value="Unassembled WGS sequence"/>
</dbReference>
<sequence length="179" mass="19306">MAYLSVKCNDLDVTAVIGTSWAFTAISPDFLFELNLVADPLTGSFWDHASEGMQSPMGSVEICISVEGSSATVRAAVLRLHGTDLILGLDCLSQLGTHFTIGNAEFSIRDLQSENLRCQTSNRRKSTPTCRHCGRSGHVPSRCNSTPVPGTPDVSHSPEIVADYPDSPDSEIHEDSIQN</sequence>
<keyword evidence="1" id="KW-0479">Metal-binding</keyword>
<protein>
    <recommendedName>
        <fullName evidence="3">CCHC-type domain-containing protein</fullName>
    </recommendedName>
</protein>
<reference evidence="4 5" key="1">
    <citation type="journal article" date="2011" name="Science">
        <title>The ecoresponsive genome of Daphnia pulex.</title>
        <authorList>
            <person name="Colbourne J.K."/>
            <person name="Pfrender M.E."/>
            <person name="Gilbert D."/>
            <person name="Thomas W.K."/>
            <person name="Tucker A."/>
            <person name="Oakley T.H."/>
            <person name="Tokishita S."/>
            <person name="Aerts A."/>
            <person name="Arnold G.J."/>
            <person name="Basu M.K."/>
            <person name="Bauer D.J."/>
            <person name="Caceres C.E."/>
            <person name="Carmel L."/>
            <person name="Casola C."/>
            <person name="Choi J.H."/>
            <person name="Detter J.C."/>
            <person name="Dong Q."/>
            <person name="Dusheyko S."/>
            <person name="Eads B.D."/>
            <person name="Frohlich T."/>
            <person name="Geiler-Samerotte K.A."/>
            <person name="Gerlach D."/>
            <person name="Hatcher P."/>
            <person name="Jogdeo S."/>
            <person name="Krijgsveld J."/>
            <person name="Kriventseva E.V."/>
            <person name="Kultz D."/>
            <person name="Laforsch C."/>
            <person name="Lindquist E."/>
            <person name="Lopez J."/>
            <person name="Manak J.R."/>
            <person name="Muller J."/>
            <person name="Pangilinan J."/>
            <person name="Patwardhan R.P."/>
            <person name="Pitluck S."/>
            <person name="Pritham E.J."/>
            <person name="Rechtsteiner A."/>
            <person name="Rho M."/>
            <person name="Rogozin I.B."/>
            <person name="Sakarya O."/>
            <person name="Salamov A."/>
            <person name="Schaack S."/>
            <person name="Shapiro H."/>
            <person name="Shiga Y."/>
            <person name="Skalitzky C."/>
            <person name="Smith Z."/>
            <person name="Souvorov A."/>
            <person name="Sung W."/>
            <person name="Tang Z."/>
            <person name="Tsuchiya D."/>
            <person name="Tu H."/>
            <person name="Vos H."/>
            <person name="Wang M."/>
            <person name="Wolf Y.I."/>
            <person name="Yamagata H."/>
            <person name="Yamada T."/>
            <person name="Ye Y."/>
            <person name="Shaw J.R."/>
            <person name="Andrews J."/>
            <person name="Crease T.J."/>
            <person name="Tang H."/>
            <person name="Lucas S.M."/>
            <person name="Robertson H.M."/>
            <person name="Bork P."/>
            <person name="Koonin E.V."/>
            <person name="Zdobnov E.M."/>
            <person name="Grigoriev I.V."/>
            <person name="Lynch M."/>
            <person name="Boore J.L."/>
        </authorList>
    </citation>
    <scope>NUCLEOTIDE SEQUENCE [LARGE SCALE GENOMIC DNA]</scope>
</reference>
<evidence type="ECO:0000259" key="3">
    <source>
        <dbReference type="PROSITE" id="PS50158"/>
    </source>
</evidence>
<dbReference type="InParanoid" id="E9G4M6"/>
<feature type="compositionally biased region" description="Basic and acidic residues" evidence="2">
    <location>
        <begin position="170"/>
        <end position="179"/>
    </location>
</feature>
<accession>E9G4M6</accession>
<evidence type="ECO:0000313" key="5">
    <source>
        <dbReference type="Proteomes" id="UP000000305"/>
    </source>
</evidence>
<keyword evidence="1" id="KW-0863">Zinc-finger</keyword>
<feature type="region of interest" description="Disordered" evidence="2">
    <location>
        <begin position="119"/>
        <end position="179"/>
    </location>
</feature>
<dbReference type="InterPro" id="IPR021109">
    <property type="entry name" value="Peptidase_aspartic_dom_sf"/>
</dbReference>
<evidence type="ECO:0000313" key="4">
    <source>
        <dbReference type="EMBL" id="EFX85324.1"/>
    </source>
</evidence>
<dbReference type="HOGENOM" id="CLU_1504938_0_0_1"/>
<dbReference type="EMBL" id="GL732532">
    <property type="protein sequence ID" value="EFX85324.1"/>
    <property type="molecule type" value="Genomic_DNA"/>
</dbReference>
<keyword evidence="1" id="KW-0862">Zinc</keyword>
<organism evidence="4 5">
    <name type="scientific">Daphnia pulex</name>
    <name type="common">Water flea</name>
    <dbReference type="NCBI Taxonomy" id="6669"/>
    <lineage>
        <taxon>Eukaryota</taxon>
        <taxon>Metazoa</taxon>
        <taxon>Ecdysozoa</taxon>
        <taxon>Arthropoda</taxon>
        <taxon>Crustacea</taxon>
        <taxon>Branchiopoda</taxon>
        <taxon>Diplostraca</taxon>
        <taxon>Cladocera</taxon>
        <taxon>Anomopoda</taxon>
        <taxon>Daphniidae</taxon>
        <taxon>Daphnia</taxon>
    </lineage>
</organism>
<evidence type="ECO:0000256" key="1">
    <source>
        <dbReference type="PROSITE-ProRule" id="PRU00047"/>
    </source>
</evidence>
<dbReference type="Gene3D" id="2.40.70.10">
    <property type="entry name" value="Acid Proteases"/>
    <property type="match status" value="1"/>
</dbReference>
<keyword evidence="5" id="KW-1185">Reference proteome</keyword>
<dbReference type="InterPro" id="IPR001878">
    <property type="entry name" value="Znf_CCHC"/>
</dbReference>
<feature type="domain" description="CCHC-type" evidence="3">
    <location>
        <begin position="130"/>
        <end position="143"/>
    </location>
</feature>
<name>E9G4M6_DAPPU</name>
<evidence type="ECO:0000256" key="2">
    <source>
        <dbReference type="SAM" id="MobiDB-lite"/>
    </source>
</evidence>
<dbReference type="GO" id="GO:0008270">
    <property type="term" value="F:zinc ion binding"/>
    <property type="evidence" value="ECO:0007669"/>
    <property type="project" value="UniProtKB-KW"/>
</dbReference>